<dbReference type="InterPro" id="IPR050555">
    <property type="entry name" value="Bact_Solute-Bind_Prot2"/>
</dbReference>
<comment type="caution">
    <text evidence="5">The sequence shown here is derived from an EMBL/GenBank/DDBJ whole genome shotgun (WGS) entry which is preliminary data.</text>
</comment>
<dbReference type="GO" id="GO:0030246">
    <property type="term" value="F:carbohydrate binding"/>
    <property type="evidence" value="ECO:0007669"/>
    <property type="project" value="TreeGrafter"/>
</dbReference>
<dbReference type="Pfam" id="PF13407">
    <property type="entry name" value="Peripla_BP_4"/>
    <property type="match status" value="1"/>
</dbReference>
<dbReference type="GO" id="GO:0030288">
    <property type="term" value="C:outer membrane-bounded periplasmic space"/>
    <property type="evidence" value="ECO:0007669"/>
    <property type="project" value="TreeGrafter"/>
</dbReference>
<evidence type="ECO:0000259" key="4">
    <source>
        <dbReference type="Pfam" id="PF13407"/>
    </source>
</evidence>
<reference evidence="5 6" key="1">
    <citation type="submission" date="2018-03" db="EMBL/GenBank/DDBJ databases">
        <title>Genomic Encyclopedia of Archaeal and Bacterial Type Strains, Phase II (KMG-II): from individual species to whole genera.</title>
        <authorList>
            <person name="Goeker M."/>
        </authorList>
    </citation>
    <scope>NUCLEOTIDE SEQUENCE [LARGE SCALE GENOMIC DNA]</scope>
    <source>
        <strain evidence="5 6">DSM 45348</strain>
    </source>
</reference>
<dbReference type="Gene3D" id="3.40.50.2300">
    <property type="match status" value="2"/>
</dbReference>
<gene>
    <name evidence="5" type="ORF">CLV70_104296</name>
</gene>
<dbReference type="CDD" id="cd19994">
    <property type="entry name" value="PBP1_ChvE"/>
    <property type="match status" value="1"/>
</dbReference>
<comment type="subcellular location">
    <subcellularLocation>
        <location evidence="1">Cell envelope</location>
    </subcellularLocation>
</comment>
<proteinExistence type="predicted"/>
<accession>A0A2T0SBE3</accession>
<feature type="domain" description="Periplasmic binding protein" evidence="4">
    <location>
        <begin position="39"/>
        <end position="314"/>
    </location>
</feature>
<dbReference type="PROSITE" id="PS51257">
    <property type="entry name" value="PROKAR_LIPOPROTEIN"/>
    <property type="match status" value="1"/>
</dbReference>
<protein>
    <submittedName>
        <fullName evidence="5">Multiple monosaccharide-binding protein</fullName>
    </submittedName>
</protein>
<dbReference type="NCBIfam" id="NF040907">
    <property type="entry name" value="ChvE"/>
    <property type="match status" value="1"/>
</dbReference>
<evidence type="ECO:0000256" key="3">
    <source>
        <dbReference type="SAM" id="SignalP"/>
    </source>
</evidence>
<dbReference type="EMBL" id="PVZG01000004">
    <property type="protein sequence ID" value="PRY30744.1"/>
    <property type="molecule type" value="Genomic_DNA"/>
</dbReference>
<dbReference type="InterPro" id="IPR025997">
    <property type="entry name" value="SBP_2_dom"/>
</dbReference>
<evidence type="ECO:0000256" key="2">
    <source>
        <dbReference type="ARBA" id="ARBA00022729"/>
    </source>
</evidence>
<dbReference type="PANTHER" id="PTHR30036:SF1">
    <property type="entry name" value="D-XYLOSE-BINDING PERIPLASMIC PROTEIN"/>
    <property type="match status" value="1"/>
</dbReference>
<feature type="chain" id="PRO_5015642596" evidence="3">
    <location>
        <begin position="23"/>
        <end position="364"/>
    </location>
</feature>
<dbReference type="Proteomes" id="UP000239209">
    <property type="component" value="Unassembled WGS sequence"/>
</dbReference>
<name>A0A2T0SBE3_9ACTN</name>
<keyword evidence="2 3" id="KW-0732">Signal</keyword>
<dbReference type="AlphaFoldDB" id="A0A2T0SBE3"/>
<feature type="signal peptide" evidence="3">
    <location>
        <begin position="1"/>
        <end position="22"/>
    </location>
</feature>
<evidence type="ECO:0000313" key="5">
    <source>
        <dbReference type="EMBL" id="PRY30744.1"/>
    </source>
</evidence>
<evidence type="ECO:0000256" key="1">
    <source>
        <dbReference type="ARBA" id="ARBA00004196"/>
    </source>
</evidence>
<keyword evidence="6" id="KW-1185">Reference proteome</keyword>
<dbReference type="InterPro" id="IPR028082">
    <property type="entry name" value="Peripla_BP_I"/>
</dbReference>
<sequence length="364" mass="38760">MPVIKALLCSVTAVLVLGTAGACSGVPEAEVVEADRGTIGIALPTTTSPRWVADGESMVRQFELLGYRTELVYGEDDVKGQISQLRAMIAKRDRALVIGSIDGGALKDVLAEAAAAKIPVIAYDRLIRDTGDLGYYATFDNFRVGVMQAAHIVEALDLAEGGGTDTVELFAGSADDNNATFFFNGAMSVLRPYLDSGRLRVVSGETSFAKVATQRWDGAVAKKRMERLLAGPLAGERLDAVLSPYDGISRGVLEALKAAGYGSARKLPVITGQDAEIDSVKLIAAGEQSQTVYKDTRELAKVAVQMTNSLLTGGKPEVNDTTQYDNGVKVVPAFLLQPVNVDKSNYRRVLVDGGYYTADQLSSK</sequence>
<dbReference type="InterPro" id="IPR049784">
    <property type="entry name" value="ChvE-like"/>
</dbReference>
<organism evidence="5 6">
    <name type="scientific">Pseudosporangium ferrugineum</name>
    <dbReference type="NCBI Taxonomy" id="439699"/>
    <lineage>
        <taxon>Bacteria</taxon>
        <taxon>Bacillati</taxon>
        <taxon>Actinomycetota</taxon>
        <taxon>Actinomycetes</taxon>
        <taxon>Micromonosporales</taxon>
        <taxon>Micromonosporaceae</taxon>
        <taxon>Pseudosporangium</taxon>
    </lineage>
</organism>
<evidence type="ECO:0000313" key="6">
    <source>
        <dbReference type="Proteomes" id="UP000239209"/>
    </source>
</evidence>
<dbReference type="SUPFAM" id="SSF53822">
    <property type="entry name" value="Periplasmic binding protein-like I"/>
    <property type="match status" value="1"/>
</dbReference>
<dbReference type="PANTHER" id="PTHR30036">
    <property type="entry name" value="D-XYLOSE-BINDING PERIPLASMIC PROTEIN"/>
    <property type="match status" value="1"/>
</dbReference>